<reference evidence="4 5" key="1">
    <citation type="journal article" date="2017" name="G3 (Bethesda)">
        <title>First Draft Genome Sequence of the Pathogenic Fungus Lomentospora prolificans (Formerly Scedosporium prolificans).</title>
        <authorList>
            <person name="Luo R."/>
            <person name="Zimin A."/>
            <person name="Workman R."/>
            <person name="Fan Y."/>
            <person name="Pertea G."/>
            <person name="Grossman N."/>
            <person name="Wear M.P."/>
            <person name="Jia B."/>
            <person name="Miller H."/>
            <person name="Casadevall A."/>
            <person name="Timp W."/>
            <person name="Zhang S.X."/>
            <person name="Salzberg S.L."/>
        </authorList>
    </citation>
    <scope>NUCLEOTIDE SEQUENCE [LARGE SCALE GENOMIC DNA]</scope>
    <source>
        <strain evidence="4 5">JHH-5317</strain>
    </source>
</reference>
<keyword evidence="2" id="KW-0378">Hydrolase</keyword>
<dbReference type="InterPro" id="IPR013319">
    <property type="entry name" value="GH11/12"/>
</dbReference>
<proteinExistence type="inferred from homology"/>
<dbReference type="InterPro" id="IPR013320">
    <property type="entry name" value="ConA-like_dom_sf"/>
</dbReference>
<dbReference type="Proteomes" id="UP000233524">
    <property type="component" value="Unassembled WGS sequence"/>
</dbReference>
<keyword evidence="2" id="KW-0624">Polysaccharide degradation</keyword>
<evidence type="ECO:0000256" key="3">
    <source>
        <dbReference type="SAM" id="SignalP"/>
    </source>
</evidence>
<keyword evidence="5" id="KW-1185">Reference proteome</keyword>
<keyword evidence="2" id="KW-0119">Carbohydrate metabolism</keyword>
<dbReference type="PANTHER" id="PTHR34002">
    <property type="entry name" value="BLR1656 PROTEIN"/>
    <property type="match status" value="1"/>
</dbReference>
<feature type="signal peptide" evidence="3">
    <location>
        <begin position="1"/>
        <end position="19"/>
    </location>
</feature>
<dbReference type="InParanoid" id="A0A2N3NIZ1"/>
<dbReference type="SUPFAM" id="SSF49899">
    <property type="entry name" value="Concanavalin A-like lectins/glucanases"/>
    <property type="match status" value="1"/>
</dbReference>
<dbReference type="VEuPathDB" id="FungiDB:jhhlp_000622"/>
<dbReference type="AlphaFoldDB" id="A0A2N3NIZ1"/>
<comment type="similarity">
    <text evidence="1 2">Belongs to the glycosyl hydrolase 12 (cellulase H) family.</text>
</comment>
<dbReference type="OrthoDB" id="89349at2759"/>
<keyword evidence="3" id="KW-0732">Signal</keyword>
<evidence type="ECO:0000256" key="1">
    <source>
        <dbReference type="ARBA" id="ARBA00005519"/>
    </source>
</evidence>
<comment type="caution">
    <text evidence="4">The sequence shown here is derived from an EMBL/GenBank/DDBJ whole genome shotgun (WGS) entry which is preliminary data.</text>
</comment>
<dbReference type="Pfam" id="PF01670">
    <property type="entry name" value="Glyco_hydro_12"/>
    <property type="match status" value="1"/>
</dbReference>
<dbReference type="GO" id="GO:0000272">
    <property type="term" value="P:polysaccharide catabolic process"/>
    <property type="evidence" value="ECO:0007669"/>
    <property type="project" value="UniProtKB-KW"/>
</dbReference>
<sequence>MKLLLYYLLGFFMAGIASCELIEECGANKTVQARDGKYAIRNPHINPNAVGWQCIYTDPEIGPGIGWGTRWNWTADGEARSSFINTQLVFPGYLISMIDSIPSSWIWLPTCGEAFTYGIHIRLNHWGNPPTVSTALVNGEPKPISTLNLQCDKYTVYKGVEMGVTVYTFIPESSERDFSGDLMDFIEHLIEKGELVESQCLTKVQAGLQIFTGRGEIYSPSYNTDINLRE</sequence>
<dbReference type="InterPro" id="IPR002594">
    <property type="entry name" value="GH12"/>
</dbReference>
<feature type="chain" id="PRO_5014794532" evidence="3">
    <location>
        <begin position="20"/>
        <end position="230"/>
    </location>
</feature>
<name>A0A2N3NIZ1_9PEZI</name>
<evidence type="ECO:0000256" key="2">
    <source>
        <dbReference type="RuleBase" id="RU361163"/>
    </source>
</evidence>
<dbReference type="GO" id="GO:0008810">
    <property type="term" value="F:cellulase activity"/>
    <property type="evidence" value="ECO:0007669"/>
    <property type="project" value="InterPro"/>
</dbReference>
<dbReference type="Gene3D" id="2.60.120.180">
    <property type="match status" value="2"/>
</dbReference>
<accession>A0A2N3NIZ1</accession>
<gene>
    <name evidence="4" type="ORF">jhhlp_000622</name>
</gene>
<keyword evidence="2" id="KW-0326">Glycosidase</keyword>
<organism evidence="4 5">
    <name type="scientific">Lomentospora prolificans</name>
    <dbReference type="NCBI Taxonomy" id="41688"/>
    <lineage>
        <taxon>Eukaryota</taxon>
        <taxon>Fungi</taxon>
        <taxon>Dikarya</taxon>
        <taxon>Ascomycota</taxon>
        <taxon>Pezizomycotina</taxon>
        <taxon>Sordariomycetes</taxon>
        <taxon>Hypocreomycetidae</taxon>
        <taxon>Microascales</taxon>
        <taxon>Microascaceae</taxon>
        <taxon>Lomentospora</taxon>
    </lineage>
</organism>
<dbReference type="PROSITE" id="PS51257">
    <property type="entry name" value="PROKAR_LIPOPROTEIN"/>
    <property type="match status" value="1"/>
</dbReference>
<dbReference type="PANTHER" id="PTHR34002:SF9">
    <property type="entry name" value="XYLOGLUCAN-SPECIFIC ENDO-BETA-1,4-GLUCANASE A"/>
    <property type="match status" value="1"/>
</dbReference>
<dbReference type="STRING" id="41688.A0A2N3NIZ1"/>
<dbReference type="EMBL" id="NLAX01000003">
    <property type="protein sequence ID" value="PKS12416.1"/>
    <property type="molecule type" value="Genomic_DNA"/>
</dbReference>
<evidence type="ECO:0000313" key="5">
    <source>
        <dbReference type="Proteomes" id="UP000233524"/>
    </source>
</evidence>
<protein>
    <submittedName>
        <fullName evidence="4">Uncharacterized protein</fullName>
    </submittedName>
</protein>
<evidence type="ECO:0000313" key="4">
    <source>
        <dbReference type="EMBL" id="PKS12416.1"/>
    </source>
</evidence>